<evidence type="ECO:0000256" key="6">
    <source>
        <dbReference type="ARBA" id="ARBA00022806"/>
    </source>
</evidence>
<feature type="binding site" evidence="15">
    <location>
        <begin position="28"/>
        <end position="35"/>
    </location>
    <ligand>
        <name>ATP</name>
        <dbReference type="ChEBI" id="CHEBI:30616"/>
    </ligand>
</feature>
<dbReference type="Gene3D" id="1.10.486.10">
    <property type="entry name" value="PCRA, domain 4"/>
    <property type="match status" value="1"/>
</dbReference>
<evidence type="ECO:0000256" key="15">
    <source>
        <dbReference type="PROSITE-ProRule" id="PRU00560"/>
    </source>
</evidence>
<evidence type="ECO:0000256" key="1">
    <source>
        <dbReference type="ARBA" id="ARBA00009922"/>
    </source>
</evidence>
<evidence type="ECO:0000256" key="12">
    <source>
        <dbReference type="ARBA" id="ARBA00034617"/>
    </source>
</evidence>
<accession>A0A1F7J4G9</accession>
<dbReference type="Proteomes" id="UP000178558">
    <property type="component" value="Unassembled WGS sequence"/>
</dbReference>
<gene>
    <name evidence="18" type="ORF">A3B50_01825</name>
</gene>
<comment type="catalytic activity">
    <reaction evidence="12">
        <text>Couples ATP hydrolysis with the unwinding of duplex DNA by translocating in the 3'-5' direction.</text>
        <dbReference type="EC" id="5.6.2.4"/>
    </reaction>
</comment>
<dbReference type="SUPFAM" id="SSF52980">
    <property type="entry name" value="Restriction endonuclease-like"/>
    <property type="match status" value="1"/>
</dbReference>
<feature type="domain" description="UvrD-like helicase ATP-binding" evidence="16">
    <location>
        <begin position="7"/>
        <end position="303"/>
    </location>
</feature>
<feature type="domain" description="UvrD-like helicase C-terminal" evidence="17">
    <location>
        <begin position="304"/>
        <end position="614"/>
    </location>
</feature>
<reference evidence="18 19" key="1">
    <citation type="journal article" date="2016" name="Nat. Commun.">
        <title>Thousands of microbial genomes shed light on interconnected biogeochemical processes in an aquifer system.</title>
        <authorList>
            <person name="Anantharaman K."/>
            <person name="Brown C.T."/>
            <person name="Hug L.A."/>
            <person name="Sharon I."/>
            <person name="Castelle C.J."/>
            <person name="Probst A.J."/>
            <person name="Thomas B.C."/>
            <person name="Singh A."/>
            <person name="Wilkins M.J."/>
            <person name="Karaoz U."/>
            <person name="Brodie E.L."/>
            <person name="Williams K.H."/>
            <person name="Hubbard S.S."/>
            <person name="Banfield J.F."/>
        </authorList>
    </citation>
    <scope>NUCLEOTIDE SEQUENCE [LARGE SCALE GENOMIC DNA]</scope>
</reference>
<dbReference type="InterPro" id="IPR038726">
    <property type="entry name" value="PDDEXK_AddAB-type"/>
</dbReference>
<evidence type="ECO:0000256" key="8">
    <source>
        <dbReference type="ARBA" id="ARBA00022840"/>
    </source>
</evidence>
<comment type="similarity">
    <text evidence="1">Belongs to the helicase family. UvrD subfamily.</text>
</comment>
<dbReference type="EC" id="5.6.2.4" evidence="13"/>
<evidence type="ECO:0000256" key="10">
    <source>
        <dbReference type="ARBA" id="ARBA00023204"/>
    </source>
</evidence>
<evidence type="ECO:0000259" key="16">
    <source>
        <dbReference type="PROSITE" id="PS51198"/>
    </source>
</evidence>
<dbReference type="PROSITE" id="PS51198">
    <property type="entry name" value="UVRD_HELICASE_ATP_BIND"/>
    <property type="match status" value="1"/>
</dbReference>
<keyword evidence="8 15" id="KW-0067">ATP-binding</keyword>
<evidence type="ECO:0000313" key="19">
    <source>
        <dbReference type="Proteomes" id="UP000178558"/>
    </source>
</evidence>
<evidence type="ECO:0000256" key="13">
    <source>
        <dbReference type="ARBA" id="ARBA00034808"/>
    </source>
</evidence>
<evidence type="ECO:0000256" key="14">
    <source>
        <dbReference type="ARBA" id="ARBA00048988"/>
    </source>
</evidence>
<dbReference type="AlphaFoldDB" id="A0A1F7J4G9"/>
<comment type="catalytic activity">
    <reaction evidence="14">
        <text>ATP + H2O = ADP + phosphate + H(+)</text>
        <dbReference type="Rhea" id="RHEA:13065"/>
        <dbReference type="ChEBI" id="CHEBI:15377"/>
        <dbReference type="ChEBI" id="CHEBI:15378"/>
        <dbReference type="ChEBI" id="CHEBI:30616"/>
        <dbReference type="ChEBI" id="CHEBI:43474"/>
        <dbReference type="ChEBI" id="CHEBI:456216"/>
        <dbReference type="EC" id="5.6.2.4"/>
    </reaction>
</comment>
<dbReference type="Gene3D" id="3.90.320.10">
    <property type="match status" value="1"/>
</dbReference>
<dbReference type="GO" id="GO:0005524">
    <property type="term" value="F:ATP binding"/>
    <property type="evidence" value="ECO:0007669"/>
    <property type="project" value="UniProtKB-UniRule"/>
</dbReference>
<dbReference type="InterPro" id="IPR027417">
    <property type="entry name" value="P-loop_NTPase"/>
</dbReference>
<evidence type="ECO:0000256" key="2">
    <source>
        <dbReference type="ARBA" id="ARBA00022722"/>
    </source>
</evidence>
<dbReference type="Gene3D" id="3.40.50.300">
    <property type="entry name" value="P-loop containing nucleotide triphosphate hydrolases"/>
    <property type="match status" value="2"/>
</dbReference>
<name>A0A1F7J4G9_9BACT</name>
<keyword evidence="5 15" id="KW-0378">Hydrolase</keyword>
<dbReference type="PROSITE" id="PS51217">
    <property type="entry name" value="UVRD_HELICASE_CTER"/>
    <property type="match status" value="1"/>
</dbReference>
<evidence type="ECO:0000313" key="18">
    <source>
        <dbReference type="EMBL" id="OGK50502.1"/>
    </source>
</evidence>
<organism evidence="18 19">
    <name type="scientific">Candidatus Roizmanbacteria bacterium RIFCSPLOWO2_01_FULL_40_42</name>
    <dbReference type="NCBI Taxonomy" id="1802066"/>
    <lineage>
        <taxon>Bacteria</taxon>
        <taxon>Candidatus Roizmaniibacteriota</taxon>
    </lineage>
</organism>
<dbReference type="GO" id="GO:0003677">
    <property type="term" value="F:DNA binding"/>
    <property type="evidence" value="ECO:0007669"/>
    <property type="project" value="UniProtKB-KW"/>
</dbReference>
<evidence type="ECO:0000259" key="17">
    <source>
        <dbReference type="PROSITE" id="PS51217"/>
    </source>
</evidence>
<dbReference type="PANTHER" id="PTHR11070">
    <property type="entry name" value="UVRD / RECB / PCRA DNA HELICASE FAMILY MEMBER"/>
    <property type="match status" value="1"/>
</dbReference>
<evidence type="ECO:0000256" key="11">
    <source>
        <dbReference type="ARBA" id="ARBA00023235"/>
    </source>
</evidence>
<dbReference type="GO" id="GO:0004527">
    <property type="term" value="F:exonuclease activity"/>
    <property type="evidence" value="ECO:0007669"/>
    <property type="project" value="UniProtKB-KW"/>
</dbReference>
<evidence type="ECO:0000256" key="3">
    <source>
        <dbReference type="ARBA" id="ARBA00022741"/>
    </source>
</evidence>
<dbReference type="GO" id="GO:0000725">
    <property type="term" value="P:recombinational repair"/>
    <property type="evidence" value="ECO:0007669"/>
    <property type="project" value="TreeGrafter"/>
</dbReference>
<dbReference type="Pfam" id="PF12705">
    <property type="entry name" value="PDDEXK_1"/>
    <property type="match status" value="1"/>
</dbReference>
<dbReference type="InterPro" id="IPR000212">
    <property type="entry name" value="DNA_helicase_UvrD/REP"/>
</dbReference>
<keyword evidence="4" id="KW-0227">DNA damage</keyword>
<dbReference type="InterPro" id="IPR013986">
    <property type="entry name" value="DExx_box_DNA_helicase_dom_sf"/>
</dbReference>
<dbReference type="CDD" id="cd17932">
    <property type="entry name" value="DEXQc_UvrD"/>
    <property type="match status" value="1"/>
</dbReference>
<keyword evidence="6 15" id="KW-0347">Helicase</keyword>
<dbReference type="Pfam" id="PF00580">
    <property type="entry name" value="UvrD-helicase"/>
    <property type="match status" value="1"/>
</dbReference>
<dbReference type="InterPro" id="IPR011335">
    <property type="entry name" value="Restrct_endonuc-II-like"/>
</dbReference>
<keyword evidence="7" id="KW-0269">Exonuclease</keyword>
<evidence type="ECO:0000256" key="5">
    <source>
        <dbReference type="ARBA" id="ARBA00022801"/>
    </source>
</evidence>
<dbReference type="SUPFAM" id="SSF52540">
    <property type="entry name" value="P-loop containing nucleoside triphosphate hydrolases"/>
    <property type="match status" value="1"/>
</dbReference>
<dbReference type="PANTHER" id="PTHR11070:SF2">
    <property type="entry name" value="ATP-DEPENDENT DNA HELICASE SRS2"/>
    <property type="match status" value="1"/>
</dbReference>
<evidence type="ECO:0000256" key="4">
    <source>
        <dbReference type="ARBA" id="ARBA00022763"/>
    </source>
</evidence>
<keyword evidence="11" id="KW-0413">Isomerase</keyword>
<dbReference type="GO" id="GO:0043138">
    <property type="term" value="F:3'-5' DNA helicase activity"/>
    <property type="evidence" value="ECO:0007669"/>
    <property type="project" value="UniProtKB-EC"/>
</dbReference>
<keyword evidence="9" id="KW-0238">DNA-binding</keyword>
<sequence>MRLLEKSPLNEEQKKGVKHSLGPLLIIAGAGTGKTSVITEKMNYLISKKNVKPHEILALTFTEKASAEMEDRVDKALPYGYFQMWISTFHAFADRILREEASQIGLNSSYKLMTEAETILFLRKNLFLFKLKYFRPLGNPHKFLEALVEHFSRLKDEDISPESYFSWAKNMKGREVLEKEKYKELAGAYKRYQDLKVRENSFDFSDLIYYLLILFRSRKNILYKYQKQFKHILIDEFQDTNIAQYALIKLLCPPRKNPNLTIVGDDSQAIYKFRGASISNILTFKRDYPDAKQITLQKNYRSRQQILDSAYKLIKYNDPDTLEVQLGISKELISQIKETEKTENRVRFSSTLRVEEEADYVAGQIKKLVSGKKYKFSDVAILVRANNHADPFARALSQNGIPFQFLGPGMLFKQPEVKDMVAYLTFLSDIDDSVSFYRVLSMDVFDLDKKDLASLVSLAHRTKLSVFQALEILIGFHDRQFFQDEFSVYEKYLPQLKKISYKKLVSLYQLVHDHLGSLKKESAGQLLYFFLDKTGYLEKLANFKTPKEEKLSLNISKFFDKVKRYELEHEDSSVFAVVDYIKMSLELGESPLATYEDLLLYNAVNILTVHSAKGLEFPVVFLVNLTQERFPTREQKEKIPIPNSLIKEILPTNNPHLLEERRLFYVGLTRAMDHVYLTAAQFYAGGKRERRISPFIVETLGEEKISKALSLREDQKKQLAMFDYQKTPEASLLKEELPITSFSFSQLETYMLCPLRYKYQYVLRVPTPPIGAASFGSSIHKALQDFYQDVVNKKSPSLKNLLSSYYASWIPVGYLSRAHENRMKREGEKMLGTYFKTFHSKRNKVIDVEKLFKIKIDDVIVTGKIDRVDSVRGDEIEIIDYKTGRKPDEKKLRDSLQLSIYLLAASDKSLYGKQAHKVHLTFYYLQEPTKITMQKTERDVSNVKEKVKEIVGQIQKQEFTPHVGPWCDFCPFRMVCEAWQ</sequence>
<dbReference type="EMBL" id="MGAQ01000015">
    <property type="protein sequence ID" value="OGK50502.1"/>
    <property type="molecule type" value="Genomic_DNA"/>
</dbReference>
<protein>
    <recommendedName>
        <fullName evidence="13">DNA 3'-5' helicase</fullName>
        <ecNumber evidence="13">5.6.2.4</ecNumber>
    </recommendedName>
</protein>
<evidence type="ECO:0000256" key="7">
    <source>
        <dbReference type="ARBA" id="ARBA00022839"/>
    </source>
</evidence>
<dbReference type="InterPro" id="IPR014017">
    <property type="entry name" value="DNA_helicase_UvrD-like_C"/>
</dbReference>
<keyword evidence="10" id="KW-0234">DNA repair</keyword>
<comment type="caution">
    <text evidence="18">The sequence shown here is derived from an EMBL/GenBank/DDBJ whole genome shotgun (WGS) entry which is preliminary data.</text>
</comment>
<keyword evidence="3 15" id="KW-0547">Nucleotide-binding</keyword>
<evidence type="ECO:0000256" key="9">
    <source>
        <dbReference type="ARBA" id="ARBA00023125"/>
    </source>
</evidence>
<dbReference type="InterPro" id="IPR011604">
    <property type="entry name" value="PDDEXK-like_dom_sf"/>
</dbReference>
<proteinExistence type="inferred from homology"/>
<dbReference type="Pfam" id="PF13361">
    <property type="entry name" value="UvrD_C"/>
    <property type="match status" value="1"/>
</dbReference>
<dbReference type="Gene3D" id="1.10.10.160">
    <property type="match status" value="1"/>
</dbReference>
<dbReference type="InterPro" id="IPR014016">
    <property type="entry name" value="UvrD-like_ATP-bd"/>
</dbReference>
<keyword evidence="2" id="KW-0540">Nuclease</keyword>